<dbReference type="Pfam" id="PF00023">
    <property type="entry name" value="Ank"/>
    <property type="match status" value="1"/>
</dbReference>
<name>A0ABS1WD33_9GAMM</name>
<evidence type="ECO:0000256" key="3">
    <source>
        <dbReference type="PROSITE-ProRule" id="PRU00023"/>
    </source>
</evidence>
<organism evidence="4 5">
    <name type="scientific">Legionella bononiensis</name>
    <dbReference type="NCBI Taxonomy" id="2793102"/>
    <lineage>
        <taxon>Bacteria</taxon>
        <taxon>Pseudomonadati</taxon>
        <taxon>Pseudomonadota</taxon>
        <taxon>Gammaproteobacteria</taxon>
        <taxon>Legionellales</taxon>
        <taxon>Legionellaceae</taxon>
        <taxon>Legionella</taxon>
    </lineage>
</organism>
<evidence type="ECO:0000256" key="2">
    <source>
        <dbReference type="ARBA" id="ARBA00023043"/>
    </source>
</evidence>
<evidence type="ECO:0000313" key="5">
    <source>
        <dbReference type="Proteomes" id="UP000809910"/>
    </source>
</evidence>
<dbReference type="EMBL" id="JADWVN010000024">
    <property type="protein sequence ID" value="MBL7527260.1"/>
    <property type="molecule type" value="Genomic_DNA"/>
</dbReference>
<proteinExistence type="predicted"/>
<reference evidence="4 5" key="1">
    <citation type="submission" date="2020-12" db="EMBL/GenBank/DDBJ databases">
        <title>WGS of Legionella: environmental sample.</title>
        <authorList>
            <person name="Cristino S."/>
            <person name="Girolamini L."/>
            <person name="Salaris S."/>
            <person name="Pascale M.R."/>
            <person name="Mazzotta M."/>
            <person name="Orsini M."/>
            <person name="Grottola A."/>
        </authorList>
    </citation>
    <scope>NUCLEOTIDE SEQUENCE [LARGE SCALE GENOMIC DNA]</scope>
    <source>
        <strain evidence="4 5">30cs62</strain>
    </source>
</reference>
<protein>
    <recommendedName>
        <fullName evidence="6">Ankyrin repeat protein</fullName>
    </recommendedName>
</protein>
<keyword evidence="2 3" id="KW-0040">ANK repeat</keyword>
<keyword evidence="5" id="KW-1185">Reference proteome</keyword>
<dbReference type="PROSITE" id="PS50088">
    <property type="entry name" value="ANK_REPEAT"/>
    <property type="match status" value="1"/>
</dbReference>
<keyword evidence="1" id="KW-0677">Repeat</keyword>
<dbReference type="PANTHER" id="PTHR24134:SF9">
    <property type="entry name" value="ANKYRIN REPEAT AND SOCS BOX PROTEIN 8"/>
    <property type="match status" value="1"/>
</dbReference>
<dbReference type="InterPro" id="IPR036770">
    <property type="entry name" value="Ankyrin_rpt-contain_sf"/>
</dbReference>
<feature type="repeat" description="ANK" evidence="3">
    <location>
        <begin position="36"/>
        <end position="69"/>
    </location>
</feature>
<accession>A0ABS1WD33</accession>
<comment type="caution">
    <text evidence="4">The sequence shown here is derived from an EMBL/GenBank/DDBJ whole genome shotgun (WGS) entry which is preliminary data.</text>
</comment>
<dbReference type="RefSeq" id="WP_203108245.1">
    <property type="nucleotide sequence ID" value="NZ_JADOBG010000005.1"/>
</dbReference>
<evidence type="ECO:0000313" key="4">
    <source>
        <dbReference type="EMBL" id="MBL7527260.1"/>
    </source>
</evidence>
<evidence type="ECO:0000256" key="1">
    <source>
        <dbReference type="ARBA" id="ARBA00022737"/>
    </source>
</evidence>
<evidence type="ECO:0008006" key="6">
    <source>
        <dbReference type="Google" id="ProtNLM"/>
    </source>
</evidence>
<dbReference type="PANTHER" id="PTHR24134">
    <property type="entry name" value="ANKYRIN REPEAT-CONTAINING PROTEIN DDB_G0279043"/>
    <property type="match status" value="1"/>
</dbReference>
<dbReference type="Proteomes" id="UP000809910">
    <property type="component" value="Unassembled WGS sequence"/>
</dbReference>
<dbReference type="Gene3D" id="1.25.40.20">
    <property type="entry name" value="Ankyrin repeat-containing domain"/>
    <property type="match status" value="1"/>
</dbReference>
<dbReference type="SUPFAM" id="SSF48403">
    <property type="entry name" value="Ankyrin repeat"/>
    <property type="match status" value="1"/>
</dbReference>
<gene>
    <name evidence="4" type="ORF">I5282_11850</name>
</gene>
<sequence length="334" mass="38175">MDLNTKLLDLLNKSIYTKDAFSLVELGADPDILNASGYSLLHLLIFNNRMTEAIQLVEHYNANINIKDKYGFTPLHYMLNDNYSVDSLMSMIKLGANPNVRTKSGTAPIHLFVRSKFNYALELIKIHPESIHYKSNEGTPIQLMMNLRHTQPFTADNYIVMVRNGADPDSVDRNDTSLLDIILKMDKPERSSELVALSKLSLMERKLFTPDLIDYVINKEGVRQLVTDLQQDKISKQHISLLARFPQAKEMVIKYIKSLDVDSQEPILRECLTSNSSLNQFFSVQRGWFMTSTNRGTLAQLTKMQQVLIDNKIRESKTINDVPEDNDLNLCNMT</sequence>
<dbReference type="InterPro" id="IPR002110">
    <property type="entry name" value="Ankyrin_rpt"/>
</dbReference>